<dbReference type="InterPro" id="IPR036513">
    <property type="entry name" value="STAS_dom_sf"/>
</dbReference>
<dbReference type="Gene3D" id="3.30.750.24">
    <property type="entry name" value="STAS domain"/>
    <property type="match status" value="1"/>
</dbReference>
<evidence type="ECO:0000313" key="2">
    <source>
        <dbReference type="EMBL" id="ATX65638.1"/>
    </source>
</evidence>
<dbReference type="STRING" id="441209.GCA_001870665_01220"/>
<evidence type="ECO:0000259" key="1">
    <source>
        <dbReference type="PROSITE" id="PS50801"/>
    </source>
</evidence>
<name>A0A2K8KFS4_9RHOB</name>
<dbReference type="PROSITE" id="PS50801">
    <property type="entry name" value="STAS"/>
    <property type="match status" value="1"/>
</dbReference>
<dbReference type="InterPro" id="IPR002645">
    <property type="entry name" value="STAS_dom"/>
</dbReference>
<accession>A0A2K8KFS4</accession>
<evidence type="ECO:0000313" key="3">
    <source>
        <dbReference type="Proteomes" id="UP000228948"/>
    </source>
</evidence>
<dbReference type="Proteomes" id="UP000228948">
    <property type="component" value="Chromosome"/>
</dbReference>
<protein>
    <submittedName>
        <fullName evidence="2">STAS domain-containing protein</fullName>
    </submittedName>
</protein>
<feature type="domain" description="STAS" evidence="1">
    <location>
        <begin position="1"/>
        <end position="90"/>
    </location>
</feature>
<organism evidence="2 3">
    <name type="scientific">Roseinatronobacter bogoriensis subsp. barguzinensis</name>
    <dbReference type="NCBI Taxonomy" id="441209"/>
    <lineage>
        <taxon>Bacteria</taxon>
        <taxon>Pseudomonadati</taxon>
        <taxon>Pseudomonadota</taxon>
        <taxon>Alphaproteobacteria</taxon>
        <taxon>Rhodobacterales</taxon>
        <taxon>Paracoccaceae</taxon>
        <taxon>Roseinatronobacter</taxon>
    </lineage>
</organism>
<dbReference type="KEGG" id="rbg:BG454_07210"/>
<proteinExistence type="predicted"/>
<sequence>MVSGISLPENLDLGGASAFAEQLLGLRGENLGLDASAVQRLSGVGLEVLVAAALQWRADGKALEIIGWSEAALQALETLGASPSELFDEV</sequence>
<dbReference type="SUPFAM" id="SSF52091">
    <property type="entry name" value="SpoIIaa-like"/>
    <property type="match status" value="1"/>
</dbReference>
<dbReference type="EMBL" id="CP024899">
    <property type="protein sequence ID" value="ATX65638.1"/>
    <property type="molecule type" value="Genomic_DNA"/>
</dbReference>
<dbReference type="InterPro" id="IPR058548">
    <property type="entry name" value="MlaB-like_STAS"/>
</dbReference>
<keyword evidence="3" id="KW-1185">Reference proteome</keyword>
<dbReference type="Pfam" id="PF13466">
    <property type="entry name" value="STAS_2"/>
    <property type="match status" value="1"/>
</dbReference>
<dbReference type="AlphaFoldDB" id="A0A2K8KFS4"/>
<reference evidence="2 3" key="1">
    <citation type="submission" date="2017-11" db="EMBL/GenBank/DDBJ databases">
        <title>Revised Sequence and Annotation of the Rhodobaca barguzinensis strain alga05 Genome.</title>
        <authorList>
            <person name="Kopejtka K."/>
            <person name="Tomasch J.M."/>
            <person name="Bunk B."/>
            <person name="Koblizek M."/>
        </authorList>
    </citation>
    <scope>NUCLEOTIDE SEQUENCE [LARGE SCALE GENOMIC DNA]</scope>
    <source>
        <strain evidence="3">alga05</strain>
    </source>
</reference>
<gene>
    <name evidence="2" type="ORF">BG454_07210</name>
</gene>